<comment type="caution">
    <text evidence="4">The sequence shown here is derived from an EMBL/GenBank/DDBJ whole genome shotgun (WGS) entry which is preliminary data.</text>
</comment>
<organism evidence="4 5">
    <name type="scientific">Geobacter soli</name>
    <dbReference type="NCBI Taxonomy" id="1510391"/>
    <lineage>
        <taxon>Bacteria</taxon>
        <taxon>Pseudomonadati</taxon>
        <taxon>Thermodesulfobacteriota</taxon>
        <taxon>Desulfuromonadia</taxon>
        <taxon>Geobacterales</taxon>
        <taxon>Geobacteraceae</taxon>
        <taxon>Geobacter</taxon>
    </lineage>
</organism>
<proteinExistence type="predicted"/>
<gene>
    <name evidence="4" type="ORF">SE37_04635</name>
</gene>
<dbReference type="GO" id="GO:0005737">
    <property type="term" value="C:cytoplasm"/>
    <property type="evidence" value="ECO:0007669"/>
    <property type="project" value="TreeGrafter"/>
</dbReference>
<evidence type="ECO:0000259" key="1">
    <source>
        <dbReference type="Pfam" id="PF01977"/>
    </source>
</evidence>
<evidence type="ECO:0000313" key="5">
    <source>
        <dbReference type="Proteomes" id="UP000031433"/>
    </source>
</evidence>
<dbReference type="Pfam" id="PF01977">
    <property type="entry name" value="UbiD"/>
    <property type="match status" value="1"/>
</dbReference>
<dbReference type="Pfam" id="PF20696">
    <property type="entry name" value="UbiD_C"/>
    <property type="match status" value="1"/>
</dbReference>
<dbReference type="Pfam" id="PF20695">
    <property type="entry name" value="UbiD_N"/>
    <property type="match status" value="1"/>
</dbReference>
<feature type="domain" description="3-octaprenyl-4-hydroxybenzoate carboxy-lyase-like C-terminal" evidence="3">
    <location>
        <begin position="322"/>
        <end position="456"/>
    </location>
</feature>
<dbReference type="InterPro" id="IPR048304">
    <property type="entry name" value="UbiD_Rift_dom"/>
</dbReference>
<dbReference type="SUPFAM" id="SSF143968">
    <property type="entry name" value="UbiD C-terminal domain-like"/>
    <property type="match status" value="2"/>
</dbReference>
<dbReference type="Proteomes" id="UP000031433">
    <property type="component" value="Unassembled WGS sequence"/>
</dbReference>
<dbReference type="AlphaFoldDB" id="A0A0C1TM23"/>
<protein>
    <submittedName>
        <fullName evidence="4">3-octaprenyl-4-hydroxybenzoate carboxy-lyase</fullName>
    </submittedName>
</protein>
<dbReference type="RefSeq" id="WP_039644091.1">
    <property type="nucleotide sequence ID" value="NZ_JXBL01000001.1"/>
</dbReference>
<dbReference type="GO" id="GO:0016831">
    <property type="term" value="F:carboxy-lyase activity"/>
    <property type="evidence" value="ECO:0007669"/>
    <property type="project" value="InterPro"/>
</dbReference>
<reference evidence="4 5" key="1">
    <citation type="submission" date="2015-01" db="EMBL/GenBank/DDBJ databases">
        <title>Genome sequence of the anaerobic bacterium Geobacter soli GSS01, a dissimilatory Fe(III) reducer from soil.</title>
        <authorList>
            <person name="Yang G."/>
            <person name="Zhou S."/>
        </authorList>
    </citation>
    <scope>NUCLEOTIDE SEQUENCE [LARGE SCALE GENOMIC DNA]</scope>
    <source>
        <strain evidence="4 5">GSS01</strain>
    </source>
</reference>
<dbReference type="SUPFAM" id="SSF50475">
    <property type="entry name" value="FMN-binding split barrel"/>
    <property type="match status" value="1"/>
</dbReference>
<keyword evidence="5" id="KW-1185">Reference proteome</keyword>
<sequence>MGYRNLQECVKELERTGQLIRIDVETDPYLEIGAIQRRVYHAEGPALLFTRAKGCRFPLLGNLFGTMDRTTFIFRDTLRVIERLVALKINPTALLRDPVGHLGIPRAALHLLPRQVSDGPILANHATIDQLPPLVSWPKDGGPFVTLPQVYSESPGRPGFRFSNLGMYRVQLSGNEYAPNQEVGIHYQIHRGIGVHHAEAIARGEPLKVSVFVGGAPSMAVAAVMPLPEGLPELSFAGLLAGRRIDMICRPDRLPLPAEADFVITGTIDPNRTLPEGPFGDHLGYYSLAHPFPVLTVENVYHRADAIWPFTTVGRPPQEDTTFGAFIHELTGALIPEVLPGVKAVHAVDAAGVHPLLLAVGSERYVPYEEERTPRELLTIASAILGNGQLSLAKYLFIAPHEDEPPDIHDIDGFIRFALERADWRRDLHFHTRTTIDTLDYSGTGLNEGSKVIVAAAGPPRRELPGELPVGLRLPDGFSAPRVCFPGVLAVQGPAFPGYRDCVTPDMERFCAGISVDDPLNRFPLVVIVDDSDFAARTLNNFLWVTFTRSNPAADIHGIGASVRCKHWGCDGALVIDARTKPHHAPPLEDVPEIERRVDELGAPGGPLHGII</sequence>
<dbReference type="Gene3D" id="3.40.1670.10">
    <property type="entry name" value="UbiD C-terminal domain-like"/>
    <property type="match status" value="1"/>
</dbReference>
<keyword evidence="4" id="KW-0456">Lyase</keyword>
<dbReference type="EMBL" id="JXBL01000001">
    <property type="protein sequence ID" value="KIE41964.1"/>
    <property type="molecule type" value="Genomic_DNA"/>
</dbReference>
<feature type="domain" description="3-octaprenyl-4-hydroxybenzoate carboxy-lyase-like Rift-related" evidence="1">
    <location>
        <begin position="124"/>
        <end position="316"/>
    </location>
</feature>
<evidence type="ECO:0000259" key="3">
    <source>
        <dbReference type="Pfam" id="PF20696"/>
    </source>
</evidence>
<feature type="domain" description="3-octaprenyl-4-hydroxybenzoate carboxy-lyase-like N-terminal" evidence="2">
    <location>
        <begin position="11"/>
        <end position="86"/>
    </location>
</feature>
<accession>A0A0C1TM23</accession>
<dbReference type="PANTHER" id="PTHR30108:SF7">
    <property type="entry name" value="3-POLYPRENYL-4-HYDROXYBENZOATE DECARBOXYLASE"/>
    <property type="match status" value="1"/>
</dbReference>
<evidence type="ECO:0000313" key="4">
    <source>
        <dbReference type="EMBL" id="KIE41964.1"/>
    </source>
</evidence>
<dbReference type="InterPro" id="IPR049381">
    <property type="entry name" value="UbiD-like_C"/>
</dbReference>
<name>A0A0C1TM23_9BACT</name>
<evidence type="ECO:0000259" key="2">
    <source>
        <dbReference type="Pfam" id="PF20695"/>
    </source>
</evidence>
<dbReference type="InterPro" id="IPR049383">
    <property type="entry name" value="UbiD-like_N"/>
</dbReference>
<dbReference type="InterPro" id="IPR002830">
    <property type="entry name" value="UbiD"/>
</dbReference>
<dbReference type="PANTHER" id="PTHR30108">
    <property type="entry name" value="3-OCTAPRENYL-4-HYDROXYBENZOATE CARBOXY-LYASE-RELATED"/>
    <property type="match status" value="1"/>
</dbReference>